<keyword evidence="3" id="KW-1185">Reference proteome</keyword>
<evidence type="ECO:0000256" key="1">
    <source>
        <dbReference type="SAM" id="SignalP"/>
    </source>
</evidence>
<name>A0A1I5UF92_9SPHN</name>
<dbReference type="EMBL" id="FOXP01000011">
    <property type="protein sequence ID" value="SFP93922.1"/>
    <property type="molecule type" value="Genomic_DNA"/>
</dbReference>
<dbReference type="OrthoDB" id="7572884at2"/>
<dbReference type="STRING" id="634430.SAMN04488241_111135"/>
<protein>
    <recommendedName>
        <fullName evidence="4">DUF2946 domain-containing protein</fullName>
    </recommendedName>
</protein>
<feature type="signal peptide" evidence="1">
    <location>
        <begin position="1"/>
        <end position="20"/>
    </location>
</feature>
<proteinExistence type="predicted"/>
<dbReference type="AlphaFoldDB" id="A0A1I5UF92"/>
<evidence type="ECO:0008006" key="4">
    <source>
        <dbReference type="Google" id="ProtNLM"/>
    </source>
</evidence>
<dbReference type="RefSeq" id="WP_093334265.1">
    <property type="nucleotide sequence ID" value="NZ_FOXP01000011.1"/>
</dbReference>
<reference evidence="2 3" key="1">
    <citation type="submission" date="2016-10" db="EMBL/GenBank/DDBJ databases">
        <authorList>
            <person name="de Groot N.N."/>
        </authorList>
    </citation>
    <scope>NUCLEOTIDE SEQUENCE [LARGE SCALE GENOMIC DNA]</scope>
    <source>
        <strain evidence="2 3">CGMCC 1.9113</strain>
    </source>
</reference>
<accession>A0A1I5UF92</accession>
<evidence type="ECO:0000313" key="3">
    <source>
        <dbReference type="Proteomes" id="UP000199586"/>
    </source>
</evidence>
<dbReference type="Proteomes" id="UP000199586">
    <property type="component" value="Unassembled WGS sequence"/>
</dbReference>
<feature type="chain" id="PRO_5011676672" description="DUF2946 domain-containing protein" evidence="1">
    <location>
        <begin position="21"/>
        <end position="96"/>
    </location>
</feature>
<gene>
    <name evidence="2" type="ORF">SAMN04488241_111135</name>
</gene>
<organism evidence="2 3">
    <name type="scientific">Sphingomonas rubra</name>
    <dbReference type="NCBI Taxonomy" id="634430"/>
    <lineage>
        <taxon>Bacteria</taxon>
        <taxon>Pseudomonadati</taxon>
        <taxon>Pseudomonadota</taxon>
        <taxon>Alphaproteobacteria</taxon>
        <taxon>Sphingomonadales</taxon>
        <taxon>Sphingomonadaceae</taxon>
        <taxon>Sphingomonas</taxon>
    </lineage>
</organism>
<evidence type="ECO:0000313" key="2">
    <source>
        <dbReference type="EMBL" id="SFP93922.1"/>
    </source>
</evidence>
<sequence length="96" mass="10018">MLVRLLLALLLASFAVPAAAAVPACHDGAMAGMADHPAPEQQAPDHVCVGCVPLADWLGARVAPRILPPDRRPASRVIRLDLGGIVAPTLRPPRHA</sequence>
<keyword evidence="1" id="KW-0732">Signal</keyword>